<dbReference type="GO" id="GO:0016491">
    <property type="term" value="F:oxidoreductase activity"/>
    <property type="evidence" value="ECO:0007669"/>
    <property type="project" value="UniProtKB-KW"/>
</dbReference>
<dbReference type="Pfam" id="PF02894">
    <property type="entry name" value="GFO_IDH_MocA_C"/>
    <property type="match status" value="1"/>
</dbReference>
<dbReference type="InterPro" id="IPR036291">
    <property type="entry name" value="NAD(P)-bd_dom_sf"/>
</dbReference>
<accession>A0A6J4VMS0</accession>
<dbReference type="SUPFAM" id="SSF55347">
    <property type="entry name" value="Glyceraldehyde-3-phosphate dehydrogenase-like, C-terminal domain"/>
    <property type="match status" value="1"/>
</dbReference>
<evidence type="ECO:0000259" key="3">
    <source>
        <dbReference type="Pfam" id="PF01408"/>
    </source>
</evidence>
<organism evidence="5">
    <name type="scientific">uncultured Thermomicrobiales bacterium</name>
    <dbReference type="NCBI Taxonomy" id="1645740"/>
    <lineage>
        <taxon>Bacteria</taxon>
        <taxon>Pseudomonadati</taxon>
        <taxon>Thermomicrobiota</taxon>
        <taxon>Thermomicrobia</taxon>
        <taxon>Thermomicrobiales</taxon>
        <taxon>environmental samples</taxon>
    </lineage>
</organism>
<sequence length="351" mass="37549">MPVNAGARPRRIALIGCGWAGLRHARGYIGAGAELRWLIDTDAERAEGLRRELGAAGATQVGTDYREALRDPATDAVDICLPHDLHAPIAIEATGAGKHVLCEKPLAATLEEADRMIAAAGRAGVVLMVAENVRFDPVFGKVGELLRDGVIGMPALVQLARECYLRASFMRDRPWFLDARAAAGGIMMSGGVHDFSLLLSLLGEVESVHALRAPQRFAEMQGDDTSVALVRFRNGAIGTLVESFLMKSLTTAAGPEIHTLRIDGDLGSLTVGADRRIRLFSERADYQPGGGLVAHEFHIPEADTFALEIEHFLAAIETGVEPLTSGRSQRAALACVLAAYRSMETGQPVPL</sequence>
<evidence type="ECO:0000256" key="2">
    <source>
        <dbReference type="ARBA" id="ARBA00023002"/>
    </source>
</evidence>
<dbReference type="InterPro" id="IPR004104">
    <property type="entry name" value="Gfo/Idh/MocA-like_OxRdtase_C"/>
</dbReference>
<dbReference type="GO" id="GO:0000166">
    <property type="term" value="F:nucleotide binding"/>
    <property type="evidence" value="ECO:0007669"/>
    <property type="project" value="InterPro"/>
</dbReference>
<dbReference type="EMBL" id="CADCWN010000226">
    <property type="protein sequence ID" value="CAA9580169.1"/>
    <property type="molecule type" value="Genomic_DNA"/>
</dbReference>
<dbReference type="Gene3D" id="3.40.50.720">
    <property type="entry name" value="NAD(P)-binding Rossmann-like Domain"/>
    <property type="match status" value="1"/>
</dbReference>
<evidence type="ECO:0000313" key="5">
    <source>
        <dbReference type="EMBL" id="CAA9580169.1"/>
    </source>
</evidence>
<dbReference type="AlphaFoldDB" id="A0A6J4VMS0"/>
<dbReference type="GO" id="GO:0005737">
    <property type="term" value="C:cytoplasm"/>
    <property type="evidence" value="ECO:0007669"/>
    <property type="project" value="TreeGrafter"/>
</dbReference>
<dbReference type="GO" id="GO:0006740">
    <property type="term" value="P:NADPH regeneration"/>
    <property type="evidence" value="ECO:0007669"/>
    <property type="project" value="TreeGrafter"/>
</dbReference>
<evidence type="ECO:0000256" key="1">
    <source>
        <dbReference type="ARBA" id="ARBA00010928"/>
    </source>
</evidence>
<dbReference type="PANTHER" id="PTHR42840:SF3">
    <property type="entry name" value="BINDING ROSSMANN FOLD OXIDOREDUCTASE, PUTATIVE (AFU_ORTHOLOGUE AFUA_2G10240)-RELATED"/>
    <property type="match status" value="1"/>
</dbReference>
<protein>
    <submittedName>
        <fullName evidence="5">Dehydrogenase</fullName>
    </submittedName>
</protein>
<dbReference type="InterPro" id="IPR000683">
    <property type="entry name" value="Gfo/Idh/MocA-like_OxRdtase_N"/>
</dbReference>
<keyword evidence="2" id="KW-0560">Oxidoreductase</keyword>
<comment type="similarity">
    <text evidence="1">Belongs to the Gfo/Idh/MocA family.</text>
</comment>
<dbReference type="SUPFAM" id="SSF51735">
    <property type="entry name" value="NAD(P)-binding Rossmann-fold domains"/>
    <property type="match status" value="1"/>
</dbReference>
<dbReference type="Gene3D" id="3.30.360.10">
    <property type="entry name" value="Dihydrodipicolinate Reductase, domain 2"/>
    <property type="match status" value="1"/>
</dbReference>
<dbReference type="PANTHER" id="PTHR42840">
    <property type="entry name" value="NAD(P)-BINDING ROSSMANN-FOLD SUPERFAMILY PROTEIN-RELATED"/>
    <property type="match status" value="1"/>
</dbReference>
<reference evidence="5" key="1">
    <citation type="submission" date="2020-02" db="EMBL/GenBank/DDBJ databases">
        <authorList>
            <person name="Meier V. D."/>
        </authorList>
    </citation>
    <scope>NUCLEOTIDE SEQUENCE</scope>
    <source>
        <strain evidence="5">AVDCRST_MAG18</strain>
    </source>
</reference>
<gene>
    <name evidence="5" type="ORF">AVDCRST_MAG18-3022</name>
</gene>
<feature type="domain" description="Gfo/Idh/MocA-like oxidoreductase N-terminal" evidence="3">
    <location>
        <begin position="11"/>
        <end position="130"/>
    </location>
</feature>
<name>A0A6J4VMS0_9BACT</name>
<proteinExistence type="inferred from homology"/>
<dbReference type="Pfam" id="PF01408">
    <property type="entry name" value="GFO_IDH_MocA"/>
    <property type="match status" value="1"/>
</dbReference>
<feature type="domain" description="Gfo/Idh/MocA-like oxidoreductase C-terminal" evidence="4">
    <location>
        <begin position="144"/>
        <end position="351"/>
    </location>
</feature>
<evidence type="ECO:0000259" key="4">
    <source>
        <dbReference type="Pfam" id="PF02894"/>
    </source>
</evidence>